<protein>
    <submittedName>
        <fullName evidence="3">Peptidase S9</fullName>
    </submittedName>
</protein>
<dbReference type="Pfam" id="PF00326">
    <property type="entry name" value="Peptidase_S9"/>
    <property type="match status" value="1"/>
</dbReference>
<dbReference type="GO" id="GO:0006508">
    <property type="term" value="P:proteolysis"/>
    <property type="evidence" value="ECO:0007669"/>
    <property type="project" value="InterPro"/>
</dbReference>
<comment type="caution">
    <text evidence="3">The sequence shown here is derived from an EMBL/GenBank/DDBJ whole genome shotgun (WGS) entry which is preliminary data.</text>
</comment>
<proteinExistence type="predicted"/>
<accession>A0A2J0Q9R9</accession>
<dbReference type="SUPFAM" id="SSF53474">
    <property type="entry name" value="alpha/beta-Hydrolases"/>
    <property type="match status" value="1"/>
</dbReference>
<gene>
    <name evidence="3" type="ORF">COV29_03305</name>
</gene>
<feature type="transmembrane region" description="Helical" evidence="1">
    <location>
        <begin position="6"/>
        <end position="25"/>
    </location>
</feature>
<feature type="domain" description="Peptidase S9 prolyl oligopeptidase catalytic" evidence="2">
    <location>
        <begin position="136"/>
        <end position="342"/>
    </location>
</feature>
<dbReference type="AlphaFoldDB" id="A0A2J0Q9R9"/>
<name>A0A2J0Q9R9_9BACT</name>
<dbReference type="Gene3D" id="3.40.50.1820">
    <property type="entry name" value="alpha/beta hydrolase"/>
    <property type="match status" value="1"/>
</dbReference>
<evidence type="ECO:0000259" key="2">
    <source>
        <dbReference type="Pfam" id="PF00326"/>
    </source>
</evidence>
<dbReference type="Proteomes" id="UP000228496">
    <property type="component" value="Unassembled WGS sequence"/>
</dbReference>
<keyword evidence="1" id="KW-0812">Transmembrane</keyword>
<evidence type="ECO:0000313" key="4">
    <source>
        <dbReference type="Proteomes" id="UP000228496"/>
    </source>
</evidence>
<keyword evidence="1" id="KW-1133">Transmembrane helix</keyword>
<dbReference type="InterPro" id="IPR053145">
    <property type="entry name" value="AB_hydrolase_Est10"/>
</dbReference>
<evidence type="ECO:0000256" key="1">
    <source>
        <dbReference type="SAM" id="Phobius"/>
    </source>
</evidence>
<dbReference type="InterPro" id="IPR001375">
    <property type="entry name" value="Peptidase_S9_cat"/>
</dbReference>
<dbReference type="InterPro" id="IPR029058">
    <property type="entry name" value="AB_hydrolase_fold"/>
</dbReference>
<keyword evidence="1" id="KW-0472">Membrane</keyword>
<dbReference type="PANTHER" id="PTHR43265:SF1">
    <property type="entry name" value="ESTERASE ESTD"/>
    <property type="match status" value="1"/>
</dbReference>
<dbReference type="PANTHER" id="PTHR43265">
    <property type="entry name" value="ESTERASE ESTD"/>
    <property type="match status" value="1"/>
</dbReference>
<dbReference type="GO" id="GO:0008236">
    <property type="term" value="F:serine-type peptidase activity"/>
    <property type="evidence" value="ECO:0007669"/>
    <property type="project" value="InterPro"/>
</dbReference>
<dbReference type="GO" id="GO:0052689">
    <property type="term" value="F:carboxylic ester hydrolase activity"/>
    <property type="evidence" value="ECO:0007669"/>
    <property type="project" value="TreeGrafter"/>
</dbReference>
<dbReference type="EMBL" id="PCXQ01000005">
    <property type="protein sequence ID" value="PJE50735.1"/>
    <property type="molecule type" value="Genomic_DNA"/>
</dbReference>
<sequence length="345" mass="39052">MVLRYYLVFIITVITLVPMVLAFAFERESRINLISDVSREGGPAIDEDRLRYVGPISLPSLMAKKFDGRDLKLGEVLDDNDFYTRYFITYKSGDLNISGIMNIPKGSPPEGGWPVLFLNHGHIDTSIYTNGRGLKREQDYLARRGYAILHSDYRNHAQSDKDAENEANVRIGYIEDVINAVYAVKNSDIKSLSKEKFGMLGHSMGGGISQGVMVVAPDLVDAYVLYAPVSSDAVDSYNRWLSHNEGDLDAVLSKHGTPSEDPEFWKNISPRTFFNRVQTPVLIFHGTEDESCDLEWSYETRDLLLAEGKQVELVEYNGAPHEFINNFVDFMERSAEFFEDNFDTL</sequence>
<organism evidence="3 4">
    <name type="scientific">Candidatus Yanofskybacteria bacterium CG10_big_fil_rev_8_21_14_0_10_36_16</name>
    <dbReference type="NCBI Taxonomy" id="1975096"/>
    <lineage>
        <taxon>Bacteria</taxon>
        <taxon>Candidatus Yanofskyibacteriota</taxon>
    </lineage>
</organism>
<evidence type="ECO:0000313" key="3">
    <source>
        <dbReference type="EMBL" id="PJE50735.1"/>
    </source>
</evidence>
<reference evidence="3 4" key="1">
    <citation type="submission" date="2017-09" db="EMBL/GenBank/DDBJ databases">
        <title>Depth-based differentiation of microbial function through sediment-hosted aquifers and enrichment of novel symbionts in the deep terrestrial subsurface.</title>
        <authorList>
            <person name="Probst A.J."/>
            <person name="Ladd B."/>
            <person name="Jarett J.K."/>
            <person name="Geller-Mcgrath D.E."/>
            <person name="Sieber C.M."/>
            <person name="Emerson J.B."/>
            <person name="Anantharaman K."/>
            <person name="Thomas B.C."/>
            <person name="Malmstrom R."/>
            <person name="Stieglmeier M."/>
            <person name="Klingl A."/>
            <person name="Woyke T."/>
            <person name="Ryan C.M."/>
            <person name="Banfield J.F."/>
        </authorList>
    </citation>
    <scope>NUCLEOTIDE SEQUENCE [LARGE SCALE GENOMIC DNA]</scope>
    <source>
        <strain evidence="3">CG10_big_fil_rev_8_21_14_0_10_36_16</strain>
    </source>
</reference>